<evidence type="ECO:0000313" key="6">
    <source>
        <dbReference type="Proteomes" id="UP000005508"/>
    </source>
</evidence>
<protein>
    <submittedName>
        <fullName evidence="5">Probable transcription regulator</fullName>
    </submittedName>
</protein>
<dbReference type="AlphaFoldDB" id="G4A8A2"/>
<dbReference type="InterPro" id="IPR036286">
    <property type="entry name" value="LexA/Signal_pep-like_sf"/>
</dbReference>
<dbReference type="GO" id="GO:0003677">
    <property type="term" value="F:DNA binding"/>
    <property type="evidence" value="ECO:0007669"/>
    <property type="project" value="UniProtKB-KW"/>
</dbReference>
<keyword evidence="3" id="KW-0804">Transcription</keyword>
<dbReference type="PATRIC" id="fig|907488.3.peg.1036"/>
<evidence type="ECO:0000256" key="2">
    <source>
        <dbReference type="ARBA" id="ARBA00023125"/>
    </source>
</evidence>
<evidence type="ECO:0000256" key="1">
    <source>
        <dbReference type="ARBA" id="ARBA00023015"/>
    </source>
</evidence>
<feature type="domain" description="Peptidase S24/S26A/S26B/S26C" evidence="4">
    <location>
        <begin position="9"/>
        <end position="130"/>
    </location>
</feature>
<dbReference type="SUPFAM" id="SSF51306">
    <property type="entry name" value="LexA/Signal peptidase"/>
    <property type="match status" value="1"/>
</dbReference>
<comment type="caution">
    <text evidence="5">The sequence shown here is derived from an EMBL/GenBank/DDBJ whole genome shotgun (WGS) entry which is preliminary data.</text>
</comment>
<organism evidence="5 6">
    <name type="scientific">Aggregatibacter actinomycetemcomitans serotype e str. SC1083</name>
    <dbReference type="NCBI Taxonomy" id="907488"/>
    <lineage>
        <taxon>Bacteria</taxon>
        <taxon>Pseudomonadati</taxon>
        <taxon>Pseudomonadota</taxon>
        <taxon>Gammaproteobacteria</taxon>
        <taxon>Pasteurellales</taxon>
        <taxon>Pasteurellaceae</taxon>
        <taxon>Aggregatibacter</taxon>
    </lineage>
</organism>
<dbReference type="PANTHER" id="PTHR40661:SF3">
    <property type="entry name" value="FELS-1 PROPHAGE TRANSCRIPTIONAL REGULATOR"/>
    <property type="match status" value="1"/>
</dbReference>
<dbReference type="Proteomes" id="UP000005508">
    <property type="component" value="Unassembled WGS sequence"/>
</dbReference>
<dbReference type="Pfam" id="PF00717">
    <property type="entry name" value="Peptidase_S24"/>
    <property type="match status" value="1"/>
</dbReference>
<dbReference type="CDD" id="cd06529">
    <property type="entry name" value="S24_LexA-like"/>
    <property type="match status" value="1"/>
</dbReference>
<proteinExistence type="predicted"/>
<keyword evidence="2" id="KW-0238">DNA-binding</keyword>
<sequence>MINCFCSINVSAGYGSFNEGVTQPDGQAPYSETLLHKLGVKARYCAVFWADGVSMRPTIDDGDQMLVDLSKKEIKGDKIYLVQNGASVWVKRVKINWDGLELISDNREEYPPIQLSQSEAETLQIIGQVVHIGKNLI</sequence>
<name>G4A8A2_AGGAC</name>
<dbReference type="Gene3D" id="2.10.109.10">
    <property type="entry name" value="Umud Fragment, subunit A"/>
    <property type="match status" value="1"/>
</dbReference>
<dbReference type="SMR" id="G4A8A2"/>
<accession>G4A8A2</accession>
<dbReference type="InterPro" id="IPR039418">
    <property type="entry name" value="LexA-like"/>
</dbReference>
<dbReference type="EMBL" id="AEJM01000017">
    <property type="protein sequence ID" value="EGY34068.1"/>
    <property type="molecule type" value="Genomic_DNA"/>
</dbReference>
<dbReference type="PANTHER" id="PTHR40661">
    <property type="match status" value="1"/>
</dbReference>
<reference evidence="5 6" key="1">
    <citation type="submission" date="2010-10" db="EMBL/GenBank/DDBJ databases">
        <authorList>
            <person name="Chen C."/>
            <person name="Kittichotirat W."/>
            <person name="Asikainen S."/>
            <person name="Bumgarner R."/>
        </authorList>
    </citation>
    <scope>NUCLEOTIDE SEQUENCE [LARGE SCALE GENOMIC DNA]</scope>
    <source>
        <strain evidence="5 6">SC1083</strain>
    </source>
</reference>
<keyword evidence="1" id="KW-0805">Transcription regulation</keyword>
<evidence type="ECO:0000256" key="3">
    <source>
        <dbReference type="ARBA" id="ARBA00023163"/>
    </source>
</evidence>
<evidence type="ECO:0000313" key="5">
    <source>
        <dbReference type="EMBL" id="EGY34068.1"/>
    </source>
</evidence>
<gene>
    <name evidence="5" type="ORF">SC1083_1049</name>
</gene>
<evidence type="ECO:0000259" key="4">
    <source>
        <dbReference type="Pfam" id="PF00717"/>
    </source>
</evidence>
<dbReference type="InterPro" id="IPR015927">
    <property type="entry name" value="Peptidase_S24_S26A/B/C"/>
</dbReference>